<dbReference type="PROSITE" id="PS50888">
    <property type="entry name" value="BHLH"/>
    <property type="match status" value="1"/>
</dbReference>
<dbReference type="InterPro" id="IPR011598">
    <property type="entry name" value="bHLH_dom"/>
</dbReference>
<sequence>MNETNEIAVKQSLAHAQVPVPPPPPPSHPTVQLDESLARVFSHLSLEYDATVDAVVPRWKKFSRSNSYRGQTLAASTASSSGAGTADDGRQNDLPSSSSALYGGVTGESEPRYTSNEAAQAKTAVYLEHIEKKRLDNAIWRAWHLWRVHGITTPYVNFNVDRAALAQAAAAKHKNDVQVLRGQLARIAREYHSWRAFYKSDVYRQIQRRSEEPTAPSTSLMPEVPAEPPAPIDMSTEPFSMSTTMDVEPSSGFALLESLASADEENLLKDLVENDIFADEMLGEALNGLSDTLFSSLGPFAIMDAARANAPARGMGNVHASQPRLEQLFHREQTLPSFAPASWVANDRAGAPQLRIALQPTLSSGPSVPPVTASYQSSSAPNSRRNSTTDVALSKLAHVAHEQKRRDTLRSGFDELTSLIQLPVAGHTSFSLKPNQKLCKATVLSKTVEFIESVHRQNAAALAEANRLRQEIYALKMSISQQQAALLQSGANQAMLPTRPPDPTNIMYREYVQATSTQNLKFWIFSSIADKLFATYSPIVRADTPDAVSDTMAMWLSNHCQIEQLREATLSAVRAIGSALFPGTSSSVSTALPIMPKPR</sequence>
<evidence type="ECO:0000256" key="4">
    <source>
        <dbReference type="ARBA" id="ARBA00023163"/>
    </source>
</evidence>
<accession>A0A0D2ULS1</accession>
<feature type="compositionally biased region" description="Low complexity" evidence="6">
    <location>
        <begin position="74"/>
        <end position="86"/>
    </location>
</feature>
<dbReference type="Proteomes" id="UP000008743">
    <property type="component" value="Unassembled WGS sequence"/>
</dbReference>
<dbReference type="GO" id="GO:0046983">
    <property type="term" value="F:protein dimerization activity"/>
    <property type="evidence" value="ECO:0007669"/>
    <property type="project" value="InterPro"/>
</dbReference>
<organism evidence="8 9">
    <name type="scientific">Capsaspora owczarzaki (strain ATCC 30864)</name>
    <dbReference type="NCBI Taxonomy" id="595528"/>
    <lineage>
        <taxon>Eukaryota</taxon>
        <taxon>Filasterea</taxon>
        <taxon>Capsaspora</taxon>
    </lineage>
</organism>
<name>A0A0D2ULS1_CAPO3</name>
<dbReference type="InterPro" id="IPR052207">
    <property type="entry name" value="Max-like/E-box_TFs"/>
</dbReference>
<feature type="region of interest" description="Disordered" evidence="6">
    <location>
        <begin position="360"/>
        <end position="389"/>
    </location>
</feature>
<evidence type="ECO:0000256" key="5">
    <source>
        <dbReference type="ARBA" id="ARBA00023242"/>
    </source>
</evidence>
<dbReference type="GO" id="GO:0005634">
    <property type="term" value="C:nucleus"/>
    <property type="evidence" value="ECO:0007669"/>
    <property type="project" value="UniProtKB-SubCell"/>
</dbReference>
<dbReference type="Pfam" id="PF00010">
    <property type="entry name" value="HLH"/>
    <property type="match status" value="1"/>
</dbReference>
<evidence type="ECO:0000313" key="9">
    <source>
        <dbReference type="Proteomes" id="UP000008743"/>
    </source>
</evidence>
<comment type="subcellular location">
    <subcellularLocation>
        <location evidence="1">Nucleus</location>
    </subcellularLocation>
</comment>
<dbReference type="PANTHER" id="PTHR15741">
    <property type="entry name" value="BASIC HELIX-LOOP-HELIX ZIP TRANSCRIPTION FACTOR"/>
    <property type="match status" value="1"/>
</dbReference>
<dbReference type="PhylomeDB" id="A0A0D2ULS1"/>
<dbReference type="eggNOG" id="KOG3582">
    <property type="taxonomic scope" value="Eukaryota"/>
</dbReference>
<evidence type="ECO:0000256" key="6">
    <source>
        <dbReference type="SAM" id="MobiDB-lite"/>
    </source>
</evidence>
<feature type="region of interest" description="Disordered" evidence="6">
    <location>
        <begin position="70"/>
        <end position="116"/>
    </location>
</feature>
<feature type="region of interest" description="Disordered" evidence="6">
    <location>
        <begin position="208"/>
        <end position="229"/>
    </location>
</feature>
<dbReference type="InterPro" id="IPR036638">
    <property type="entry name" value="HLH_DNA-bd_sf"/>
</dbReference>
<dbReference type="SMART" id="SM00353">
    <property type="entry name" value="HLH"/>
    <property type="match status" value="1"/>
</dbReference>
<keyword evidence="9" id="KW-1185">Reference proteome</keyword>
<evidence type="ECO:0000313" key="8">
    <source>
        <dbReference type="EMBL" id="KJE96041.1"/>
    </source>
</evidence>
<evidence type="ECO:0000259" key="7">
    <source>
        <dbReference type="PROSITE" id="PS50888"/>
    </source>
</evidence>
<feature type="domain" description="BHLH" evidence="7">
    <location>
        <begin position="393"/>
        <end position="454"/>
    </location>
</feature>
<dbReference type="OrthoDB" id="5778525at2759"/>
<dbReference type="EMBL" id="KE346370">
    <property type="protein sequence ID" value="KJE96041.1"/>
    <property type="molecule type" value="Genomic_DNA"/>
</dbReference>
<gene>
    <name evidence="8" type="ORF">CAOG_006415</name>
</gene>
<reference evidence="9" key="1">
    <citation type="submission" date="2011-02" db="EMBL/GenBank/DDBJ databases">
        <title>The Genome Sequence of Capsaspora owczarzaki ATCC 30864.</title>
        <authorList>
            <person name="Russ C."/>
            <person name="Cuomo C."/>
            <person name="Burger G."/>
            <person name="Gray M.W."/>
            <person name="Holland P.W.H."/>
            <person name="King N."/>
            <person name="Lang F.B.F."/>
            <person name="Roger A.J."/>
            <person name="Ruiz-Trillo I."/>
            <person name="Young S.K."/>
            <person name="Zeng Q."/>
            <person name="Gargeya S."/>
            <person name="Alvarado L."/>
            <person name="Berlin A."/>
            <person name="Chapman S.B."/>
            <person name="Chen Z."/>
            <person name="Freedman E."/>
            <person name="Gellesch M."/>
            <person name="Goldberg J."/>
            <person name="Griggs A."/>
            <person name="Gujja S."/>
            <person name="Heilman E."/>
            <person name="Heiman D."/>
            <person name="Howarth C."/>
            <person name="Mehta T."/>
            <person name="Neiman D."/>
            <person name="Pearson M."/>
            <person name="Roberts A."/>
            <person name="Saif S."/>
            <person name="Shea T."/>
            <person name="Shenoy N."/>
            <person name="Sisk P."/>
            <person name="Stolte C."/>
            <person name="Sykes S."/>
            <person name="White J."/>
            <person name="Yandava C."/>
            <person name="Haas B."/>
            <person name="Nusbaum C."/>
            <person name="Birren B."/>
        </authorList>
    </citation>
    <scope>NUCLEOTIDE SEQUENCE</scope>
    <source>
        <strain evidence="9">ATCC 30864</strain>
    </source>
</reference>
<dbReference type="STRING" id="595528.A0A0D2ULS1"/>
<feature type="compositionally biased region" description="Pro residues" evidence="6">
    <location>
        <begin position="19"/>
        <end position="28"/>
    </location>
</feature>
<keyword evidence="2" id="KW-0805">Transcription regulation</keyword>
<dbReference type="Gene3D" id="4.10.280.10">
    <property type="entry name" value="Helix-loop-helix DNA-binding domain"/>
    <property type="match status" value="1"/>
</dbReference>
<dbReference type="SUPFAM" id="SSF47459">
    <property type="entry name" value="HLH, helix-loop-helix DNA-binding domain"/>
    <property type="match status" value="1"/>
</dbReference>
<evidence type="ECO:0000256" key="2">
    <source>
        <dbReference type="ARBA" id="ARBA00023015"/>
    </source>
</evidence>
<keyword evidence="4" id="KW-0804">Transcription</keyword>
<proteinExistence type="predicted"/>
<dbReference type="PANTHER" id="PTHR15741:SF37">
    <property type="entry name" value="LD38259P"/>
    <property type="match status" value="1"/>
</dbReference>
<protein>
    <recommendedName>
        <fullName evidence="7">BHLH domain-containing protein</fullName>
    </recommendedName>
</protein>
<feature type="region of interest" description="Disordered" evidence="6">
    <location>
        <begin position="1"/>
        <end position="31"/>
    </location>
</feature>
<keyword evidence="5" id="KW-0539">Nucleus</keyword>
<dbReference type="CDD" id="cd11405">
    <property type="entry name" value="bHLHzip_MLXIP_like"/>
    <property type="match status" value="1"/>
</dbReference>
<evidence type="ECO:0000256" key="1">
    <source>
        <dbReference type="ARBA" id="ARBA00004123"/>
    </source>
</evidence>
<dbReference type="InParanoid" id="A0A0D2ULS1"/>
<evidence type="ECO:0000256" key="3">
    <source>
        <dbReference type="ARBA" id="ARBA00023125"/>
    </source>
</evidence>
<dbReference type="AlphaFoldDB" id="A0A0D2ULS1"/>
<dbReference type="GO" id="GO:0000981">
    <property type="term" value="F:DNA-binding transcription factor activity, RNA polymerase II-specific"/>
    <property type="evidence" value="ECO:0007669"/>
    <property type="project" value="TreeGrafter"/>
</dbReference>
<feature type="compositionally biased region" description="Polar residues" evidence="6">
    <location>
        <begin position="373"/>
        <end position="389"/>
    </location>
</feature>
<dbReference type="GO" id="GO:0000978">
    <property type="term" value="F:RNA polymerase II cis-regulatory region sequence-specific DNA binding"/>
    <property type="evidence" value="ECO:0007669"/>
    <property type="project" value="TreeGrafter"/>
</dbReference>
<dbReference type="RefSeq" id="XP_004345164.2">
    <property type="nucleotide sequence ID" value="XM_004345114.2"/>
</dbReference>
<dbReference type="CDD" id="cd21739">
    <property type="entry name" value="NES2-NLS_ChREBP-like"/>
    <property type="match status" value="1"/>
</dbReference>
<keyword evidence="3" id="KW-0238">DNA-binding</keyword>